<evidence type="ECO:0000256" key="6">
    <source>
        <dbReference type="ARBA" id="ARBA00023146"/>
    </source>
</evidence>
<dbReference type="InterPro" id="IPR020058">
    <property type="entry name" value="Glu/Gln-tRNA-synth_Ib_cat-dom"/>
</dbReference>
<evidence type="ECO:0000256" key="3">
    <source>
        <dbReference type="ARBA" id="ARBA00022741"/>
    </source>
</evidence>
<dbReference type="OrthoDB" id="9807503at2"/>
<dbReference type="KEGG" id="bapa:BBC0178_020620"/>
<comment type="similarity">
    <text evidence="7">Belongs to the class-I aminoacyl-tRNA synthetase family.</text>
</comment>
<dbReference type="SUPFAM" id="SSF52374">
    <property type="entry name" value="Nucleotidylyl transferase"/>
    <property type="match status" value="1"/>
</dbReference>
<dbReference type="Proteomes" id="UP000189660">
    <property type="component" value="Chromosome"/>
</dbReference>
<gene>
    <name evidence="9" type="ORF">BBC0178_020620</name>
</gene>
<keyword evidence="6 7" id="KW-0030">Aminoacyl-tRNA synthetase</keyword>
<reference evidence="9 10" key="1">
    <citation type="submission" date="2016-11" db="EMBL/GenBank/DDBJ databases">
        <title>Comparative genomics of Bartonella apis.</title>
        <authorList>
            <person name="Engel P."/>
        </authorList>
    </citation>
    <scope>NUCLEOTIDE SEQUENCE [LARGE SCALE GENOMIC DNA]</scope>
    <source>
        <strain evidence="9 10">BBC0178</strain>
    </source>
</reference>
<evidence type="ECO:0000313" key="9">
    <source>
        <dbReference type="EMBL" id="AQT43492.1"/>
    </source>
</evidence>
<dbReference type="Gene3D" id="3.40.50.620">
    <property type="entry name" value="HUPs"/>
    <property type="match status" value="1"/>
</dbReference>
<dbReference type="GO" id="GO:0004818">
    <property type="term" value="F:glutamate-tRNA ligase activity"/>
    <property type="evidence" value="ECO:0007669"/>
    <property type="project" value="TreeGrafter"/>
</dbReference>
<dbReference type="GO" id="GO:0005829">
    <property type="term" value="C:cytosol"/>
    <property type="evidence" value="ECO:0007669"/>
    <property type="project" value="TreeGrafter"/>
</dbReference>
<keyword evidence="7" id="KW-0648">Protein biosynthesis</keyword>
<keyword evidence="3 7" id="KW-0547">Nucleotide-binding</keyword>
<keyword evidence="1 7" id="KW-0436">Ligase</keyword>
<evidence type="ECO:0000259" key="8">
    <source>
        <dbReference type="Pfam" id="PF00749"/>
    </source>
</evidence>
<dbReference type="EC" id="6.1.1.-" evidence="9"/>
<evidence type="ECO:0000256" key="5">
    <source>
        <dbReference type="ARBA" id="ARBA00022840"/>
    </source>
</evidence>
<evidence type="ECO:0000313" key="10">
    <source>
        <dbReference type="Proteomes" id="UP000189660"/>
    </source>
</evidence>
<feature type="domain" description="Glutamyl/glutaminyl-tRNA synthetase class Ib catalytic" evidence="8">
    <location>
        <begin position="7"/>
        <end position="279"/>
    </location>
</feature>
<dbReference type="RefSeq" id="WP_078040111.1">
    <property type="nucleotide sequence ID" value="NZ_CP015820.1"/>
</dbReference>
<organism evidence="9 10">
    <name type="scientific">Bartonella apihabitans</name>
    <dbReference type="NCBI Taxonomy" id="2750929"/>
    <lineage>
        <taxon>Bacteria</taxon>
        <taxon>Pseudomonadati</taxon>
        <taxon>Pseudomonadota</taxon>
        <taxon>Alphaproteobacteria</taxon>
        <taxon>Hyphomicrobiales</taxon>
        <taxon>Bartonellaceae</taxon>
        <taxon>Bartonella</taxon>
    </lineage>
</organism>
<keyword evidence="10" id="KW-1185">Reference proteome</keyword>
<dbReference type="PRINTS" id="PR00987">
    <property type="entry name" value="TRNASYNTHGLU"/>
</dbReference>
<keyword evidence="4" id="KW-0862">Zinc</keyword>
<dbReference type="PANTHER" id="PTHR43311">
    <property type="entry name" value="GLUTAMATE--TRNA LIGASE"/>
    <property type="match status" value="1"/>
</dbReference>
<dbReference type="InterPro" id="IPR049940">
    <property type="entry name" value="GluQ/Sye"/>
</dbReference>
<evidence type="ECO:0000256" key="7">
    <source>
        <dbReference type="RuleBase" id="RU363037"/>
    </source>
</evidence>
<dbReference type="PROSITE" id="PS00178">
    <property type="entry name" value="AA_TRNA_LIGASE_I"/>
    <property type="match status" value="1"/>
</dbReference>
<sequence length="292" mass="33585">MVNIKPVRLRFAPSPNGYLHLGHAYSALVNKHIARILKGELVLRMENIDTTRCKTHYENAIVEDLSWLGVDFRKPFRRQSEHFSDYQKALDELEKLGLVYPAFLTRGEVKEIIAEAERKGKNWPRDPDGTPLYPTDERSLSKSKAREMIAEGVPYSWRLNMDLALRFSGNDLYWYEFHGNQTKKVIAHPELWGDVIIARKDMPTSYHLSVVVDDALQHITHVVRGNDLFQATSVHRLLQTILGYEPPLYYHHPLVLGHDGHKLSKSNKDTSLRSLREKGLTANDIFALLPKI</sequence>
<dbReference type="Pfam" id="PF00749">
    <property type="entry name" value="tRNA-synt_1c"/>
    <property type="match status" value="1"/>
</dbReference>
<dbReference type="PANTHER" id="PTHR43311:SF1">
    <property type="entry name" value="GLUTAMYL-Q TRNA(ASP) SYNTHETASE"/>
    <property type="match status" value="1"/>
</dbReference>
<protein>
    <submittedName>
        <fullName evidence="9">Glutamyl-Q tRNA(Asp) synthetase</fullName>
        <ecNumber evidence="9">6.1.1.-</ecNumber>
    </submittedName>
</protein>
<dbReference type="InterPro" id="IPR014729">
    <property type="entry name" value="Rossmann-like_a/b/a_fold"/>
</dbReference>
<dbReference type="GO" id="GO:0005524">
    <property type="term" value="F:ATP binding"/>
    <property type="evidence" value="ECO:0007669"/>
    <property type="project" value="UniProtKB-KW"/>
</dbReference>
<evidence type="ECO:0000256" key="2">
    <source>
        <dbReference type="ARBA" id="ARBA00022723"/>
    </source>
</evidence>
<dbReference type="EMBL" id="CP015820">
    <property type="protein sequence ID" value="AQT43492.1"/>
    <property type="molecule type" value="Genomic_DNA"/>
</dbReference>
<dbReference type="InterPro" id="IPR001412">
    <property type="entry name" value="aa-tRNA-synth_I_CS"/>
</dbReference>
<name>A0A1U9MD79_9HYPH</name>
<dbReference type="NCBIfam" id="NF004315">
    <property type="entry name" value="PRK05710.1-4"/>
    <property type="match status" value="1"/>
</dbReference>
<evidence type="ECO:0000256" key="4">
    <source>
        <dbReference type="ARBA" id="ARBA00022833"/>
    </source>
</evidence>
<accession>A0A1U9MD79</accession>
<dbReference type="InterPro" id="IPR000924">
    <property type="entry name" value="Glu/Gln-tRNA-synth"/>
</dbReference>
<keyword evidence="5 7" id="KW-0067">ATP-binding</keyword>
<dbReference type="GO" id="GO:0006424">
    <property type="term" value="P:glutamyl-tRNA aminoacylation"/>
    <property type="evidence" value="ECO:0007669"/>
    <property type="project" value="TreeGrafter"/>
</dbReference>
<dbReference type="AlphaFoldDB" id="A0A1U9MD79"/>
<evidence type="ECO:0000256" key="1">
    <source>
        <dbReference type="ARBA" id="ARBA00022598"/>
    </source>
</evidence>
<keyword evidence="2" id="KW-0479">Metal-binding</keyword>
<proteinExistence type="inferred from homology"/>